<keyword evidence="6" id="KW-0396">Initiation factor</keyword>
<dbReference type="PANTHER" id="PTHR12694">
    <property type="entry name" value="TRANSCRIPTION INITIATION FACTOR IIA SUBUNIT 1"/>
    <property type="match status" value="1"/>
</dbReference>
<evidence type="ECO:0000256" key="1">
    <source>
        <dbReference type="ARBA" id="ARBA00004123"/>
    </source>
</evidence>
<dbReference type="GO" id="GO:0006367">
    <property type="term" value="P:transcription initiation at RNA polymerase II promoter"/>
    <property type="evidence" value="ECO:0007669"/>
    <property type="project" value="InterPro"/>
</dbReference>
<gene>
    <name evidence="6" type="ORF">CKAN_00515200</name>
</gene>
<sequence>MASTTGVSSVYVHVIQDVITKVRDDFLGVGAGENVLNELQGLWETKMMQCGAICGPIDRTSVPKASGQIPPVHDLNVPYEGPEEYETPTAEMLFPPTPMQTPIQTPLPGIENSLYQLPGGSSDFAPVHDNRSVDGRPSPYMQASSPWMNQRPLGVDVNVAYVEGRDEVDRGAPHKPLTQDFFMISSGKRKREDFPSHVNQGGYIPQQDGAGDDAASDVFELEVSQVKNTSGRSGRDIVNVETLSMHGARVASRIPQLDGIHDGFDDLLHMPGVANEDYNTPVHQELHGTPNIGTPNIGTPKPPKNETGEDDEPPLNEDDDDDDDLDDFEQGDDEPSTHHLVLAQFDKVTRTKSRWKCTLKDGIMHINSKDILFNKVHYNVQDTLA</sequence>
<accession>A0A3S4NFW7</accession>
<dbReference type="EMBL" id="QPKB01000002">
    <property type="protein sequence ID" value="RWR76697.1"/>
    <property type="molecule type" value="Genomic_DNA"/>
</dbReference>
<dbReference type="FunFam" id="2.30.18.10:FF:000005">
    <property type="entry name" value="transcription initiation factor IIA large subunit"/>
    <property type="match status" value="1"/>
</dbReference>
<comment type="caution">
    <text evidence="6">The sequence shown here is derived from an EMBL/GenBank/DDBJ whole genome shotgun (WGS) entry which is preliminary data.</text>
</comment>
<proteinExistence type="inferred from homology"/>
<dbReference type="Proteomes" id="UP000283530">
    <property type="component" value="Unassembled WGS sequence"/>
</dbReference>
<keyword evidence="3" id="KW-0804">Transcription</keyword>
<dbReference type="SMART" id="SM01371">
    <property type="entry name" value="TFIIA"/>
    <property type="match status" value="1"/>
</dbReference>
<dbReference type="Gene3D" id="2.30.18.10">
    <property type="entry name" value="Transcription factor IIA (TFIIA), beta-barrel domain"/>
    <property type="match status" value="1"/>
</dbReference>
<protein>
    <submittedName>
        <fullName evidence="6">Transcription initiation factor IIA subunit 1-like protein</fullName>
    </submittedName>
</protein>
<keyword evidence="4" id="KW-0539">Nucleus</keyword>
<keyword evidence="6" id="KW-0648">Protein biosynthesis</keyword>
<dbReference type="GO" id="GO:0005672">
    <property type="term" value="C:transcription factor TFIIA complex"/>
    <property type="evidence" value="ECO:0007669"/>
    <property type="project" value="InterPro"/>
</dbReference>
<evidence type="ECO:0000256" key="3">
    <source>
        <dbReference type="ARBA" id="ARBA00023163"/>
    </source>
</evidence>
<dbReference type="SUPFAM" id="SSF47396">
    <property type="entry name" value="Transcription factor IIA (TFIIA), alpha-helical domain"/>
    <property type="match status" value="1"/>
</dbReference>
<comment type="similarity">
    <text evidence="2">Belongs to the TFIIA subunit 1 family.</text>
</comment>
<feature type="compositionally biased region" description="Acidic residues" evidence="5">
    <location>
        <begin position="308"/>
        <end position="334"/>
    </location>
</feature>
<dbReference type="STRING" id="337451.A0A3S4NFW7"/>
<dbReference type="Gene3D" id="1.10.287.100">
    <property type="match status" value="1"/>
</dbReference>
<comment type="subcellular location">
    <subcellularLocation>
        <location evidence="1">Nucleus</location>
    </subcellularLocation>
</comment>
<dbReference type="SUPFAM" id="SSF50784">
    <property type="entry name" value="Transcription factor IIA (TFIIA), beta-barrel domain"/>
    <property type="match status" value="1"/>
</dbReference>
<organism evidence="6 7">
    <name type="scientific">Cinnamomum micranthum f. kanehirae</name>
    <dbReference type="NCBI Taxonomy" id="337451"/>
    <lineage>
        <taxon>Eukaryota</taxon>
        <taxon>Viridiplantae</taxon>
        <taxon>Streptophyta</taxon>
        <taxon>Embryophyta</taxon>
        <taxon>Tracheophyta</taxon>
        <taxon>Spermatophyta</taxon>
        <taxon>Magnoliopsida</taxon>
        <taxon>Magnoliidae</taxon>
        <taxon>Laurales</taxon>
        <taxon>Lauraceae</taxon>
        <taxon>Cinnamomum</taxon>
    </lineage>
</organism>
<evidence type="ECO:0000313" key="6">
    <source>
        <dbReference type="EMBL" id="RWR76697.1"/>
    </source>
</evidence>
<evidence type="ECO:0000313" key="7">
    <source>
        <dbReference type="Proteomes" id="UP000283530"/>
    </source>
</evidence>
<reference evidence="6 7" key="1">
    <citation type="journal article" date="2019" name="Nat. Plants">
        <title>Stout camphor tree genome fills gaps in understanding of flowering plant genome evolution.</title>
        <authorList>
            <person name="Chaw S.M."/>
            <person name="Liu Y.C."/>
            <person name="Wu Y.W."/>
            <person name="Wang H.Y."/>
            <person name="Lin C.I."/>
            <person name="Wu C.S."/>
            <person name="Ke H.M."/>
            <person name="Chang L.Y."/>
            <person name="Hsu C.Y."/>
            <person name="Yang H.T."/>
            <person name="Sudianto E."/>
            <person name="Hsu M.H."/>
            <person name="Wu K.P."/>
            <person name="Wang L.N."/>
            <person name="Leebens-Mack J.H."/>
            <person name="Tsai I.J."/>
        </authorList>
    </citation>
    <scope>NUCLEOTIDE SEQUENCE [LARGE SCALE GENOMIC DNA]</scope>
    <source>
        <strain evidence="7">cv. Chaw 1501</strain>
        <tissue evidence="6">Young leaves</tissue>
    </source>
</reference>
<dbReference type="FunFam" id="1.10.287.100:FF:000001">
    <property type="entry name" value="Transcription initiation factor IIA subunit"/>
    <property type="match status" value="1"/>
</dbReference>
<dbReference type="PANTHER" id="PTHR12694:SF8">
    <property type="entry name" value="TRANSCRIPTION INITIATION FACTOR IIA SUBUNIT 1"/>
    <property type="match status" value="1"/>
</dbReference>
<dbReference type="Pfam" id="PF03153">
    <property type="entry name" value="TFIIA"/>
    <property type="match status" value="2"/>
</dbReference>
<dbReference type="AlphaFoldDB" id="A0A3S4NFW7"/>
<dbReference type="InterPro" id="IPR004855">
    <property type="entry name" value="TFIIA_asu/bsu"/>
</dbReference>
<evidence type="ECO:0000256" key="4">
    <source>
        <dbReference type="ARBA" id="ARBA00023242"/>
    </source>
</evidence>
<dbReference type="GO" id="GO:0003743">
    <property type="term" value="F:translation initiation factor activity"/>
    <property type="evidence" value="ECO:0007669"/>
    <property type="project" value="UniProtKB-KW"/>
</dbReference>
<keyword evidence="7" id="KW-1185">Reference proteome</keyword>
<name>A0A3S4NFW7_9MAGN</name>
<evidence type="ECO:0000256" key="5">
    <source>
        <dbReference type="SAM" id="MobiDB-lite"/>
    </source>
</evidence>
<feature type="region of interest" description="Disordered" evidence="5">
    <location>
        <begin position="275"/>
        <end position="339"/>
    </location>
</feature>
<evidence type="ECO:0000256" key="2">
    <source>
        <dbReference type="ARBA" id="ARBA00010059"/>
    </source>
</evidence>
<dbReference type="InterPro" id="IPR009088">
    <property type="entry name" value="TFIIA_b-brl"/>
</dbReference>
<dbReference type="CDD" id="cd07976">
    <property type="entry name" value="TFIIA_alpha_beta_like"/>
    <property type="match status" value="1"/>
</dbReference>
<dbReference type="OrthoDB" id="6275927at2759"/>